<feature type="region of interest" description="Disordered" evidence="9">
    <location>
        <begin position="642"/>
        <end position="684"/>
    </location>
</feature>
<evidence type="ECO:0000256" key="5">
    <source>
        <dbReference type="ARBA" id="ARBA00023155"/>
    </source>
</evidence>
<keyword evidence="6" id="KW-0804">Transcription</keyword>
<evidence type="ECO:0000313" key="12">
    <source>
        <dbReference type="Proteomes" id="UP000820818"/>
    </source>
</evidence>
<evidence type="ECO:0000259" key="10">
    <source>
        <dbReference type="PROSITE" id="PS51818"/>
    </source>
</evidence>
<feature type="compositionally biased region" description="Basic residues" evidence="9">
    <location>
        <begin position="752"/>
        <end position="767"/>
    </location>
</feature>
<dbReference type="PANTHER" id="PTHR12198">
    <property type="entry name" value="HOMEOBOX PROTEIN PROSPERO/PROX-1/CEH-26"/>
    <property type="match status" value="1"/>
</dbReference>
<feature type="compositionally biased region" description="Low complexity" evidence="9">
    <location>
        <begin position="256"/>
        <end position="281"/>
    </location>
</feature>
<feature type="compositionally biased region" description="Low complexity" evidence="9">
    <location>
        <begin position="59"/>
        <end position="69"/>
    </location>
</feature>
<evidence type="ECO:0000256" key="2">
    <source>
        <dbReference type="ARBA" id="ARBA00022473"/>
    </source>
</evidence>
<feature type="region of interest" description="Disordered" evidence="9">
    <location>
        <begin position="26"/>
        <end position="46"/>
    </location>
</feature>
<feature type="region of interest" description="Disordered" evidence="9">
    <location>
        <begin position="59"/>
        <end position="81"/>
    </location>
</feature>
<evidence type="ECO:0000256" key="4">
    <source>
        <dbReference type="ARBA" id="ARBA00023125"/>
    </source>
</evidence>
<dbReference type="PROSITE" id="PS51818">
    <property type="entry name" value="HOMEO_PROSPERO"/>
    <property type="match status" value="1"/>
</dbReference>
<evidence type="ECO:0000313" key="11">
    <source>
        <dbReference type="EMBL" id="KAI9564320.1"/>
    </source>
</evidence>
<keyword evidence="4" id="KW-0238">DNA-binding</keyword>
<accession>A0AAD5LLL2</accession>
<dbReference type="Pfam" id="PF05044">
    <property type="entry name" value="HPD"/>
    <property type="match status" value="1"/>
</dbReference>
<dbReference type="GO" id="GO:0048468">
    <property type="term" value="P:cell development"/>
    <property type="evidence" value="ECO:0007669"/>
    <property type="project" value="UniProtKB-ARBA"/>
</dbReference>
<dbReference type="Gene3D" id="1.10.10.500">
    <property type="entry name" value="Homeo-prospero domain"/>
    <property type="match status" value="1"/>
</dbReference>
<dbReference type="GO" id="GO:0005634">
    <property type="term" value="C:nucleus"/>
    <property type="evidence" value="ECO:0007669"/>
    <property type="project" value="UniProtKB-SubCell"/>
</dbReference>
<proteinExistence type="predicted"/>
<dbReference type="PANTHER" id="PTHR12198:SF0">
    <property type="entry name" value="HOMEOBOX PROTEIN PROSPERO"/>
    <property type="match status" value="1"/>
</dbReference>
<evidence type="ECO:0000256" key="8">
    <source>
        <dbReference type="ARBA" id="ARBA00067423"/>
    </source>
</evidence>
<evidence type="ECO:0000256" key="3">
    <source>
        <dbReference type="ARBA" id="ARBA00023015"/>
    </source>
</evidence>
<evidence type="ECO:0000256" key="6">
    <source>
        <dbReference type="ARBA" id="ARBA00023163"/>
    </source>
</evidence>
<dbReference type="SUPFAM" id="SSF46689">
    <property type="entry name" value="Homeodomain-like"/>
    <property type="match status" value="1"/>
</dbReference>
<feature type="compositionally biased region" description="Basic and acidic residues" evidence="9">
    <location>
        <begin position="241"/>
        <end position="255"/>
    </location>
</feature>
<feature type="region of interest" description="Disordered" evidence="9">
    <location>
        <begin position="109"/>
        <end position="290"/>
    </location>
</feature>
<protein>
    <recommendedName>
        <fullName evidence="8">Homeobox protein prospero</fullName>
    </recommendedName>
</protein>
<keyword evidence="7" id="KW-0539">Nucleus</keyword>
<dbReference type="GO" id="GO:0000978">
    <property type="term" value="F:RNA polymerase II cis-regulatory region sequence-specific DNA binding"/>
    <property type="evidence" value="ECO:0007669"/>
    <property type="project" value="TreeGrafter"/>
</dbReference>
<feature type="compositionally biased region" description="Low complexity" evidence="9">
    <location>
        <begin position="110"/>
        <end position="119"/>
    </location>
</feature>
<dbReference type="EMBL" id="WJBH02000001">
    <property type="protein sequence ID" value="KAI9564320.1"/>
    <property type="molecule type" value="Genomic_DNA"/>
</dbReference>
<dbReference type="FunFam" id="1.10.10.500:FF:000002">
    <property type="entry name" value="Prospero homeobox 3"/>
    <property type="match status" value="1"/>
</dbReference>
<gene>
    <name evidence="11" type="ORF">GHT06_008058</name>
</gene>
<feature type="region of interest" description="Disordered" evidence="9">
    <location>
        <begin position="751"/>
        <end position="791"/>
    </location>
</feature>
<dbReference type="InterPro" id="IPR009057">
    <property type="entry name" value="Homeodomain-like_sf"/>
</dbReference>
<dbReference type="InterPro" id="IPR037131">
    <property type="entry name" value="Homeo_prospero_dom_sf"/>
</dbReference>
<dbReference type="InterPro" id="IPR039350">
    <property type="entry name" value="Prospero_homeodomain"/>
</dbReference>
<keyword evidence="2" id="KW-0217">Developmental protein</keyword>
<sequence length="950" mass="104436">MALLEHPSSQGGYSLSFLAKAANNNPSSAMVGDLLDQQRSSSELSHVVGHDSIQVTGKVALSHSPSSSTSGGGGSSAQSVAVATSVIRRSPDSPDSGNEDSAWFLRHVLQQQQQQQQHHQTGEHQGSATPLTPATSPARGIRRPRHDSSASDVEASAADQVELDDEDEEIDELKKESINHSENEEEEEKNKRARVESIVSTMRTSTPAAINGCKKRKLYQPQQHGHKFTSEGEEEEDETTDERNDSLSEEQHELSMARAQASSRSSSAQQQQQRDAMQMQQPQPHDPIRSLQERIASLHQQRFAALQQQQQRSEKMNNEPVQQPQIRRPVRDDAGRTRNALQHHQPMTFGMRSNLPSSDLSHVSQAHAAYLDATRRMLMEQQRQQAPSKSQHVQQPQPLPVSNAQQPAQPLNTKEPVSSNSELEGLAEMLKSELASSLAQLVDNTLSRFAAAQQQQRRHVIVNNQKSSANSTSADESELSKLQRGRVIDRGLRNGDLAALGLTNSPFLRTPYGPLPHHLFPQQQSPNSALNHIVNSIGAGIHPAAAAAAAAAAGLANMGQFAQQQQQQQQQQEEQDAIDADAAEQNEALSLVVSPKKRRFTTASSTNNNNKTASSERNSSPAPGNHQNVETRLSPLEISLINHSSSAHSPPPSRSPTPPSQQQQRYPVPAAQQTSAAAGGPPPLLHHPSLFSNYSAYFAAAAAAAAAGAQQAQAAQAAAGSSSQRSCKSPELDLTSASTSASLLHPALLASHHSHHHHRSHHHSGGHHQHDNTDRHSESSDGASPYGSLHQSSTLTPMHLRKAKLMFFWCRYPSSSVLKTFFPDVNFNKNNTAQLVKWFSNFREFYYIQMEKYSRQLLSEGVVNADDIHVSPDSELFRALNLHYNRNNHIEVPSPFVFVVSETLREFFKAIQAGKDSEPSWKKAIYKIIARLDEQVPEYFRTPNFLEHLE</sequence>
<dbReference type="InterPro" id="IPR023082">
    <property type="entry name" value="Homeo_prospero_dom"/>
</dbReference>
<feature type="region of interest" description="Disordered" evidence="9">
    <location>
        <begin position="589"/>
        <end position="629"/>
    </location>
</feature>
<comment type="subcellular location">
    <subcellularLocation>
        <location evidence="1">Nucleus</location>
    </subcellularLocation>
</comment>
<name>A0AAD5LLL2_9CRUS</name>
<evidence type="ECO:0000256" key="7">
    <source>
        <dbReference type="ARBA" id="ARBA00023242"/>
    </source>
</evidence>
<feature type="compositionally biased region" description="Polar residues" evidence="9">
    <location>
        <begin position="123"/>
        <end position="135"/>
    </location>
</feature>
<reference evidence="11 12" key="1">
    <citation type="submission" date="2022-05" db="EMBL/GenBank/DDBJ databases">
        <title>A multi-omics perspective on studying reproductive biology in Daphnia sinensis.</title>
        <authorList>
            <person name="Jia J."/>
        </authorList>
    </citation>
    <scope>NUCLEOTIDE SEQUENCE [LARGE SCALE GENOMIC DNA]</scope>
    <source>
        <strain evidence="11 12">WSL</strain>
    </source>
</reference>
<evidence type="ECO:0000256" key="1">
    <source>
        <dbReference type="ARBA" id="ARBA00004123"/>
    </source>
</evidence>
<feature type="compositionally biased region" description="Polar residues" evidence="9">
    <location>
        <begin position="381"/>
        <end position="422"/>
    </location>
</feature>
<feature type="compositionally biased region" description="Acidic residues" evidence="9">
    <location>
        <begin position="161"/>
        <end position="171"/>
    </location>
</feature>
<keyword evidence="5" id="KW-0371">Homeobox</keyword>
<organism evidence="11 12">
    <name type="scientific">Daphnia sinensis</name>
    <dbReference type="NCBI Taxonomy" id="1820382"/>
    <lineage>
        <taxon>Eukaryota</taxon>
        <taxon>Metazoa</taxon>
        <taxon>Ecdysozoa</taxon>
        <taxon>Arthropoda</taxon>
        <taxon>Crustacea</taxon>
        <taxon>Branchiopoda</taxon>
        <taxon>Diplostraca</taxon>
        <taxon>Cladocera</taxon>
        <taxon>Anomopoda</taxon>
        <taxon>Daphniidae</taxon>
        <taxon>Daphnia</taxon>
        <taxon>Daphnia similis group</taxon>
    </lineage>
</organism>
<comment type="caution">
    <text evidence="11">The sequence shown here is derived from an EMBL/GenBank/DDBJ whole genome shotgun (WGS) entry which is preliminary data.</text>
</comment>
<feature type="domain" description="Prospero" evidence="10">
    <location>
        <begin position="792"/>
        <end position="950"/>
    </location>
</feature>
<dbReference type="Proteomes" id="UP000820818">
    <property type="component" value="Linkage Group LG1"/>
</dbReference>
<feature type="compositionally biased region" description="Polar residues" evidence="9">
    <location>
        <begin position="616"/>
        <end position="629"/>
    </location>
</feature>
<feature type="compositionally biased region" description="Low complexity" evidence="9">
    <location>
        <begin position="150"/>
        <end position="159"/>
    </location>
</feature>
<feature type="region of interest" description="Disordered" evidence="9">
    <location>
        <begin position="305"/>
        <end position="361"/>
    </location>
</feature>
<dbReference type="GO" id="GO:0000981">
    <property type="term" value="F:DNA-binding transcription factor activity, RNA polymerase II-specific"/>
    <property type="evidence" value="ECO:0007669"/>
    <property type="project" value="TreeGrafter"/>
</dbReference>
<keyword evidence="3" id="KW-0805">Transcription regulation</keyword>
<evidence type="ECO:0000256" key="9">
    <source>
        <dbReference type="SAM" id="MobiDB-lite"/>
    </source>
</evidence>
<feature type="compositionally biased region" description="Low complexity" evidence="9">
    <location>
        <begin position="601"/>
        <end position="615"/>
    </location>
</feature>
<feature type="compositionally biased region" description="Pro residues" evidence="9">
    <location>
        <begin position="649"/>
        <end position="659"/>
    </location>
</feature>
<dbReference type="GO" id="GO:0010001">
    <property type="term" value="P:glial cell differentiation"/>
    <property type="evidence" value="ECO:0007669"/>
    <property type="project" value="UniProtKB-ARBA"/>
</dbReference>
<feature type="compositionally biased region" description="Polar residues" evidence="9">
    <location>
        <begin position="198"/>
        <end position="208"/>
    </location>
</feature>
<feature type="compositionally biased region" description="Acidic residues" evidence="9">
    <location>
        <begin position="231"/>
        <end position="240"/>
    </location>
</feature>
<feature type="region of interest" description="Disordered" evidence="9">
    <location>
        <begin position="379"/>
        <end position="422"/>
    </location>
</feature>
<feature type="compositionally biased region" description="Basic and acidic residues" evidence="9">
    <location>
        <begin position="768"/>
        <end position="779"/>
    </location>
</feature>
<keyword evidence="12" id="KW-1185">Reference proteome</keyword>
<dbReference type="AlphaFoldDB" id="A0AAD5LLL2"/>
<feature type="compositionally biased region" description="Basic and acidic residues" evidence="9">
    <location>
        <begin position="172"/>
        <end position="195"/>
    </location>
</feature>